<evidence type="ECO:0000259" key="2">
    <source>
        <dbReference type="Pfam" id="PF03724"/>
    </source>
</evidence>
<dbReference type="InterPro" id="IPR053147">
    <property type="entry name" value="Hsp_HslJ-like"/>
</dbReference>
<dbReference type="InterPro" id="IPR038670">
    <property type="entry name" value="HslJ-like_sf"/>
</dbReference>
<reference evidence="3 4" key="1">
    <citation type="submission" date="2024-10" db="EMBL/GenBank/DDBJ databases">
        <title>The Natural Products Discovery Center: Release of the First 8490 Sequenced Strains for Exploring Actinobacteria Biosynthetic Diversity.</title>
        <authorList>
            <person name="Kalkreuter E."/>
            <person name="Kautsar S.A."/>
            <person name="Yang D."/>
            <person name="Bader C.D."/>
            <person name="Teijaro C.N."/>
            <person name="Fluegel L."/>
            <person name="Davis C.M."/>
            <person name="Simpson J.R."/>
            <person name="Lauterbach L."/>
            <person name="Steele A.D."/>
            <person name="Gui C."/>
            <person name="Meng S."/>
            <person name="Li G."/>
            <person name="Viehrig K."/>
            <person name="Ye F."/>
            <person name="Su P."/>
            <person name="Kiefer A.F."/>
            <person name="Nichols A."/>
            <person name="Cepeda A.J."/>
            <person name="Yan W."/>
            <person name="Fan B."/>
            <person name="Jiang Y."/>
            <person name="Adhikari A."/>
            <person name="Zheng C.-J."/>
            <person name="Schuster L."/>
            <person name="Cowan T.M."/>
            <person name="Smanski M.J."/>
            <person name="Chevrette M.G."/>
            <person name="De Carvalho L.P.S."/>
            <person name="Shen B."/>
        </authorList>
    </citation>
    <scope>NUCLEOTIDE SEQUENCE [LARGE SCALE GENOMIC DNA]</scope>
    <source>
        <strain evidence="3 4">NPDC048229</strain>
    </source>
</reference>
<proteinExistence type="predicted"/>
<evidence type="ECO:0000313" key="4">
    <source>
        <dbReference type="Proteomes" id="UP001604282"/>
    </source>
</evidence>
<dbReference type="InterPro" id="IPR005184">
    <property type="entry name" value="DUF306_Meta_HslJ"/>
</dbReference>
<comment type="caution">
    <text evidence="3">The sequence shown here is derived from an EMBL/GenBank/DDBJ whole genome shotgun (WGS) entry which is preliminary data.</text>
</comment>
<organism evidence="3 4">
    <name type="scientific">Streptomyces omiyaensis</name>
    <dbReference type="NCBI Taxonomy" id="68247"/>
    <lineage>
        <taxon>Bacteria</taxon>
        <taxon>Bacillati</taxon>
        <taxon>Actinomycetota</taxon>
        <taxon>Actinomycetes</taxon>
        <taxon>Kitasatosporales</taxon>
        <taxon>Streptomycetaceae</taxon>
        <taxon>Streptomyces</taxon>
    </lineage>
</organism>
<dbReference type="RefSeq" id="WP_189852484.1">
    <property type="nucleotide sequence ID" value="NZ_BMVV01000025.1"/>
</dbReference>
<feature type="signal peptide" evidence="1">
    <location>
        <begin position="1"/>
        <end position="25"/>
    </location>
</feature>
<feature type="domain" description="DUF306" evidence="2">
    <location>
        <begin position="153"/>
        <end position="265"/>
    </location>
</feature>
<dbReference type="EMBL" id="JBICZW010000026">
    <property type="protein sequence ID" value="MFG3193128.1"/>
    <property type="molecule type" value="Genomic_DNA"/>
</dbReference>
<feature type="domain" description="DUF306" evidence="2">
    <location>
        <begin position="40"/>
        <end position="145"/>
    </location>
</feature>
<dbReference type="PANTHER" id="PTHR35535:SF2">
    <property type="entry name" value="DUF306 DOMAIN-CONTAINING PROTEIN"/>
    <property type="match status" value="1"/>
</dbReference>
<keyword evidence="4" id="KW-1185">Reference proteome</keyword>
<name>A0ABW7C497_9ACTN</name>
<gene>
    <name evidence="3" type="ORF">ACGFYS_29800</name>
</gene>
<dbReference type="PANTHER" id="PTHR35535">
    <property type="entry name" value="HEAT SHOCK PROTEIN HSLJ"/>
    <property type="match status" value="1"/>
</dbReference>
<dbReference type="Pfam" id="PF03724">
    <property type="entry name" value="META"/>
    <property type="match status" value="2"/>
</dbReference>
<feature type="chain" id="PRO_5045655833" evidence="1">
    <location>
        <begin position="26"/>
        <end position="274"/>
    </location>
</feature>
<dbReference type="PROSITE" id="PS51257">
    <property type="entry name" value="PROKAR_LIPOPROTEIN"/>
    <property type="match status" value="1"/>
</dbReference>
<protein>
    <submittedName>
        <fullName evidence="3">META domain-containing protein</fullName>
    </submittedName>
</protein>
<keyword evidence="1" id="KW-0732">Signal</keyword>
<dbReference type="Gene3D" id="2.40.128.270">
    <property type="match status" value="2"/>
</dbReference>
<dbReference type="Proteomes" id="UP001604282">
    <property type="component" value="Unassembled WGS sequence"/>
</dbReference>
<evidence type="ECO:0000256" key="1">
    <source>
        <dbReference type="SAM" id="SignalP"/>
    </source>
</evidence>
<evidence type="ECO:0000313" key="3">
    <source>
        <dbReference type="EMBL" id="MFG3193128.1"/>
    </source>
</evidence>
<accession>A0ABW7C497</accession>
<sequence>MPKPRSTLAAAVLLAAALPVLTACGGPGAGSGGAADPDLPLTGTHWTVAAVTVDGGRSTAPDGAAVDFAESGRARGSTGCNHFGATVAVAGSTVTVTPEEVTEKGCPGDLQRFEKAFLAAFTGPLEGTMREGALTLASADGARKVELAAEPSAPLRGTTWKVDGLVSGDTAASLPAGAETKARLVIGADGRITGNLGCNDFSAAVRIDEKARALTVDGPAATTRMMCASPQMSLETQLYELLDGPLSYRLDHRTLTLTDGAGQGLTARAAPPAQ</sequence>